<feature type="region of interest" description="Disordered" evidence="3">
    <location>
        <begin position="1522"/>
        <end position="1548"/>
    </location>
</feature>
<keyword evidence="2" id="KW-0175">Coiled coil</keyword>
<feature type="transmembrane region" description="Helical" evidence="4">
    <location>
        <begin position="1612"/>
        <end position="1630"/>
    </location>
</feature>
<feature type="compositionally biased region" description="Basic and acidic residues" evidence="3">
    <location>
        <begin position="1522"/>
        <end position="1545"/>
    </location>
</feature>
<evidence type="ECO:0000256" key="4">
    <source>
        <dbReference type="SAM" id="Phobius"/>
    </source>
</evidence>
<keyword evidence="4" id="KW-0472">Membrane</keyword>
<feature type="coiled-coil region" evidence="2">
    <location>
        <begin position="1992"/>
        <end position="2026"/>
    </location>
</feature>
<dbReference type="InterPro" id="IPR002110">
    <property type="entry name" value="Ankyrin_rpt"/>
</dbReference>
<accession>A0A267EKN6</accession>
<feature type="transmembrane region" description="Helical" evidence="4">
    <location>
        <begin position="1682"/>
        <end position="1701"/>
    </location>
</feature>
<keyword evidence="4" id="KW-0812">Transmembrane</keyword>
<feature type="repeat" description="ANK" evidence="1">
    <location>
        <begin position="1201"/>
        <end position="1233"/>
    </location>
</feature>
<dbReference type="EMBL" id="NIVC01001982">
    <property type="protein sequence ID" value="PAA61996.1"/>
    <property type="molecule type" value="Genomic_DNA"/>
</dbReference>
<evidence type="ECO:0000256" key="3">
    <source>
        <dbReference type="SAM" id="MobiDB-lite"/>
    </source>
</evidence>
<dbReference type="PANTHER" id="PTHR24121:SF21">
    <property type="entry name" value="ANKYRIN REPEAT FAMILY PROTEIN"/>
    <property type="match status" value="1"/>
</dbReference>
<dbReference type="SMART" id="SM00248">
    <property type="entry name" value="ANK"/>
    <property type="match status" value="24"/>
</dbReference>
<evidence type="ECO:0000313" key="5">
    <source>
        <dbReference type="EMBL" id="PAA61996.1"/>
    </source>
</evidence>
<reference evidence="5 6" key="1">
    <citation type="submission" date="2017-06" db="EMBL/GenBank/DDBJ databases">
        <title>A platform for efficient transgenesis in Macrostomum lignano, a flatworm model organism for stem cell research.</title>
        <authorList>
            <person name="Berezikov E."/>
        </authorList>
    </citation>
    <scope>NUCLEOTIDE SEQUENCE [LARGE SCALE GENOMIC DNA]</scope>
    <source>
        <strain evidence="5">DV1</strain>
        <tissue evidence="5">Whole organism</tissue>
    </source>
</reference>
<keyword evidence="4" id="KW-1133">Transmembrane helix</keyword>
<dbReference type="Pfam" id="PF00023">
    <property type="entry name" value="Ank"/>
    <property type="match status" value="1"/>
</dbReference>
<dbReference type="Gene3D" id="1.25.40.20">
    <property type="entry name" value="Ankyrin repeat-containing domain"/>
    <property type="match status" value="4"/>
</dbReference>
<proteinExistence type="predicted"/>
<name>A0A267EKN6_9PLAT</name>
<evidence type="ECO:0000256" key="1">
    <source>
        <dbReference type="PROSITE-ProRule" id="PRU00023"/>
    </source>
</evidence>
<feature type="transmembrane region" description="Helical" evidence="4">
    <location>
        <begin position="1762"/>
        <end position="1782"/>
    </location>
</feature>
<feature type="region of interest" description="Disordered" evidence="3">
    <location>
        <begin position="1304"/>
        <end position="1340"/>
    </location>
</feature>
<dbReference type="PROSITE" id="PS50297">
    <property type="entry name" value="ANK_REP_REGION"/>
    <property type="match status" value="1"/>
</dbReference>
<sequence>MQFAQTVRQENSQLCETLTMDDEDFDLNEFGQYEFDFESIWSDADSQCRAWHRELLKACQNDEIEEQNRIAKTLKECIEDQNDIQAKALLFMTVVTSNTQLLKVLTERLPDLCLRVKSDKNNNILHFACCCKQTDSAVQSLQIIWDKCGQQLIKEPNAEMRTPLHISAQNSQNPDLLRWLASTVKDKQQFFIKDNDGKSAVHVAFEYQDLETLQTLATELSLKNCLSVKCQGRQILHITAMISEDPSVLLWLVAKVEDKQRFFDPDEDGKSAVYVAFNYQELDTLQALTTELGLQSCVSAKGPRRRTISHAAAENRSIPSVLLWLVSEVEDKQRFFDPDEDRESAIHVAFSCLNLDTLQTLAKELGLKKCISVKGPRNRTILHAAAENSEDPSVFLWLVSELEEKQRFFDPDEDRQSAVHLAFRCQNSETLQKLATDFSLQNYVFSKGPRCRTLLHAAAENGSIPSVLLWVASEIKNNQRFFDPDEDGESAVHVAFRCQNSDTLQEMAIELNLLKCVSSKGPRNRTILHAAAENSEDPSVLLWLVSEVEDKQRFFDPDEDRESAIHVAFRCQNSDTLQELATELGLKKCLSAKGPIRRTILHAASENGSDPSVLLWLVSEVEGKQQFFDPDEDGESAVYVAFSCQNSDALQELAIELDLRKCVSFKNPRNRTILHAAAENSEDPSVLLWLVSEIEDKQRLFDPDEDGECPVHVAFRYQNSGTLQALVTKLSLQKCILSKGPRCRTILHAAAENGSNPSVLLWVASEVKNKRQFFDPDEDGESAVHVAFNCQNLDTNRTLATKLDLKKCFSLKSAWNRSILHVAAENRYNPSVLLWLASEVEDKQRFFDPDKDGKSALYVAFNYQEIDTLQALAAELTLQKCVSSKGSKCRTILHAAAKNSENPSVLLWLVSEIEDKQRFFDTNDGKSAVYVAFKCQEFDTLQALANELGLQKCVSAEGPRNRTILHVAAENSWDPSLLMWLASEVKNTQQLLSRDDDESTVLHYAFCYQNLSTISVLIEKLSWRDCLTVANDLQQTQFYHSVMNCTFPDVFRWLLEQVKMVGQEDLVDMHETDLKGNNMLHALFRNLNYFWTSDELEMLIDRVKLLVDRGVDPAAENESKQNCLFASEAYEFHLAKVLNALKKSPVTAILKNLQRNSEGLHVVHAFCSRFDLKEIVQELGNLCDLSSEKILAVRVSDGPLKGATCLHFACESGHKENIEYLLQNGAKLQDETAAGQTCVDFAYNKGKLEVLIEVANDINKFPTEKSFSLRELLTLVDVAKKALKLPDKQSARNHLTKFNDSSLKASIQKDRTSTPKDAQEGRKKNDKKTEHDVERMSKTEESPEVQMLFRAFELDSTEMLRSLIGLGLVNDEIYDQFSKHILAQISKKQPNAKSPIMTTLLQYFSVQDGNSKALVLMEYAVLLEKPKLLTDLMLLPQFDIIPQTLRLLTYLKTKVDKSEILQRVQLQAYNTIINILDHLYANADEDTRELLFTYLTGSFRVSEDQRNAGPRFLAPHSSLLRRESSHADNDKPQQKRSNEARKLSSENDTASQKFKSVMDLVETLDCDDLFATECISNLVEQHWKRHPPLSWSRPQRCCTCNISAKVTIQQRFIIYSIFFLVFLLYFAWYVTDFSRTQQSPVPDIILLLYALSFTLQEVNDFINSISLKDLTILGRDMRIPRYFIDLFNYFDMAGLLLMWAGLVLKLLGHLSDPSLLRSCQVVLSVSFLFLGFRSVALLSYFKVTGPKINMLKSLLFSDLVPFMLVLLVLVYSFGIFFFNLLFPAFSDSRDAQALTKIFTVPVSLAFGMVESAQFESCSSSSLATGESCADEAGNKAYNGILVFVYLLLVNIVMWNLLIALFSRTVTELASRAEVLWRRNLFELLQEFAEVSPVPPPLSFPHYAWKLLQRCHACRCQPRSGEVSPADGAESSKPWWQHTEDFSGYPKDFKRFLIYQSEQLREHRPRLQWPVERNKGDIDVLKAHVENQVKDLLATQREDNEKMDERLDKLQQQMTNVMSILQQMQQQRQQ</sequence>
<keyword evidence="1" id="KW-0040">ANK repeat</keyword>
<evidence type="ECO:0000313" key="6">
    <source>
        <dbReference type="Proteomes" id="UP000215902"/>
    </source>
</evidence>
<comment type="caution">
    <text evidence="5">The sequence shown here is derived from an EMBL/GenBank/DDBJ whole genome shotgun (WGS) entry which is preliminary data.</text>
</comment>
<gene>
    <name evidence="5" type="ORF">BOX15_Mlig023028g2</name>
</gene>
<organism evidence="5 6">
    <name type="scientific">Macrostomum lignano</name>
    <dbReference type="NCBI Taxonomy" id="282301"/>
    <lineage>
        <taxon>Eukaryota</taxon>
        <taxon>Metazoa</taxon>
        <taxon>Spiralia</taxon>
        <taxon>Lophotrochozoa</taxon>
        <taxon>Platyhelminthes</taxon>
        <taxon>Rhabditophora</taxon>
        <taxon>Macrostomorpha</taxon>
        <taxon>Macrostomida</taxon>
        <taxon>Macrostomidae</taxon>
        <taxon>Macrostomum</taxon>
    </lineage>
</organism>
<dbReference type="PANTHER" id="PTHR24121">
    <property type="entry name" value="NO MECHANORECEPTOR POTENTIAL C, ISOFORM D-RELATED"/>
    <property type="match status" value="1"/>
</dbReference>
<dbReference type="SUPFAM" id="SSF48403">
    <property type="entry name" value="Ankyrin repeat"/>
    <property type="match status" value="5"/>
</dbReference>
<dbReference type="InterPro" id="IPR036770">
    <property type="entry name" value="Ankyrin_rpt-contain_sf"/>
</dbReference>
<keyword evidence="6" id="KW-1185">Reference proteome</keyword>
<evidence type="ECO:0000256" key="2">
    <source>
        <dbReference type="SAM" id="Coils"/>
    </source>
</evidence>
<dbReference type="PROSITE" id="PS50088">
    <property type="entry name" value="ANK_REPEAT"/>
    <property type="match status" value="1"/>
</dbReference>
<feature type="transmembrane region" description="Helical" evidence="4">
    <location>
        <begin position="1840"/>
        <end position="1861"/>
    </location>
</feature>
<feature type="transmembrane region" description="Helical" evidence="4">
    <location>
        <begin position="1721"/>
        <end position="1741"/>
    </location>
</feature>
<feature type="compositionally biased region" description="Basic and acidic residues" evidence="3">
    <location>
        <begin position="1307"/>
        <end position="1340"/>
    </location>
</feature>
<dbReference type="Proteomes" id="UP000215902">
    <property type="component" value="Unassembled WGS sequence"/>
</dbReference>
<protein>
    <submittedName>
        <fullName evidence="5">Uncharacterized protein</fullName>
    </submittedName>
</protein>